<dbReference type="InterPro" id="IPR036162">
    <property type="entry name" value="Resolvase-like_N_sf"/>
</dbReference>
<name>A0ABT3UZ02_9ACTN</name>
<sequence length="508" mass="56999">MQIECWLYARISDDPREQRRGVHRQLQDLRVHAQAKNWLVKGEFHDNDISAHKEEERPGYDKLMHAVITAMPEVGETGNQGVVLALHPSRLWRRRVERAQAIEDLRHAKACVAFETGGFFDMSKATERSQLAQVGESDTLESEVKGERVAREALARAEEGRANGAVQYGWRRVYEYDRAGRVESFRDEIDPEQAEIVKEVTNRLLAGETLFRITDDLNIRRVLPPGANLVMKRKKRAQGNEDGALWNKTSVKKLALRPANAGLRVHHGELYPAAWEPIVDREKWEQVKSLLTAPGRSVRRDGQRKHLLTWGIGECGVCTSVLAAKPRGRAKKLLYVCDSKQGCTGRNEELVDTWVGAVVVARLSRPDAAAVFGPDEERLTRLRVAQDGLKTRLEEAADDYADGMLTRDQLRAVTKKLKEQIARLEEEIEGATPKWDLELMGDLLGPPQEAVEAAWEALTVVQKRAVLEVLGIKVRILPTPKRGPGFDPDYVEVLAGDGTPFAEYVPAA</sequence>
<dbReference type="InterPro" id="IPR038109">
    <property type="entry name" value="DNA_bind_recomb_sf"/>
</dbReference>
<dbReference type="InterPro" id="IPR050639">
    <property type="entry name" value="SSR_resolvase"/>
</dbReference>
<feature type="domain" description="Recombinase" evidence="2">
    <location>
        <begin position="173"/>
        <end position="297"/>
    </location>
</feature>
<dbReference type="InterPro" id="IPR006119">
    <property type="entry name" value="Resolv_N"/>
</dbReference>
<evidence type="ECO:0000259" key="2">
    <source>
        <dbReference type="PROSITE" id="PS51737"/>
    </source>
</evidence>
<dbReference type="RefSeq" id="WP_267025831.1">
    <property type="nucleotide sequence ID" value="NZ_JAIFZO010000002.1"/>
</dbReference>
<dbReference type="PANTHER" id="PTHR30461">
    <property type="entry name" value="DNA-INVERTASE FROM LAMBDOID PROPHAGE"/>
    <property type="match status" value="1"/>
</dbReference>
<dbReference type="PANTHER" id="PTHR30461:SF23">
    <property type="entry name" value="DNA RECOMBINASE-RELATED"/>
    <property type="match status" value="1"/>
</dbReference>
<dbReference type="PROSITE" id="PS51737">
    <property type="entry name" value="RECOMBINASE_DNA_BIND"/>
    <property type="match status" value="1"/>
</dbReference>
<dbReference type="EMBL" id="JAIFZO010000002">
    <property type="protein sequence ID" value="MCX4232824.1"/>
    <property type="molecule type" value="Genomic_DNA"/>
</dbReference>
<accession>A0ABT3UZ02</accession>
<dbReference type="Pfam" id="PF00239">
    <property type="entry name" value="Resolvase"/>
    <property type="match status" value="1"/>
</dbReference>
<keyword evidence="4" id="KW-1185">Reference proteome</keyword>
<evidence type="ECO:0000313" key="3">
    <source>
        <dbReference type="EMBL" id="MCX4232824.1"/>
    </source>
</evidence>
<dbReference type="Gene3D" id="3.90.1750.20">
    <property type="entry name" value="Putative Large Serine Recombinase, Chain B, Domain 2"/>
    <property type="match status" value="1"/>
</dbReference>
<comment type="caution">
    <text evidence="3">The sequence shown here is derived from an EMBL/GenBank/DDBJ whole genome shotgun (WGS) entry which is preliminary data.</text>
</comment>
<dbReference type="InterPro" id="IPR011109">
    <property type="entry name" value="DNA_bind_recombinase_dom"/>
</dbReference>
<dbReference type="CDD" id="cd00338">
    <property type="entry name" value="Ser_Recombinase"/>
    <property type="match status" value="1"/>
</dbReference>
<gene>
    <name evidence="3" type="ORF">K3769_08550</name>
</gene>
<dbReference type="Proteomes" id="UP001165590">
    <property type="component" value="Unassembled WGS sequence"/>
</dbReference>
<organism evidence="3 4">
    <name type="scientific">Streptomyces ortus</name>
    <dbReference type="NCBI Taxonomy" id="2867268"/>
    <lineage>
        <taxon>Bacteria</taxon>
        <taxon>Bacillati</taxon>
        <taxon>Actinomycetota</taxon>
        <taxon>Actinomycetes</taxon>
        <taxon>Kitasatosporales</taxon>
        <taxon>Streptomycetaceae</taxon>
        <taxon>Streptomyces</taxon>
    </lineage>
</organism>
<evidence type="ECO:0000313" key="4">
    <source>
        <dbReference type="Proteomes" id="UP001165590"/>
    </source>
</evidence>
<feature type="coiled-coil region" evidence="1">
    <location>
        <begin position="407"/>
        <end position="434"/>
    </location>
</feature>
<dbReference type="SMART" id="SM00857">
    <property type="entry name" value="Resolvase"/>
    <property type="match status" value="1"/>
</dbReference>
<reference evidence="3" key="1">
    <citation type="journal article" date="2022" name="bioRxiv">
        <title>Discovery and biosynthetic assessment of Streptomyces ortus sp nov. isolated from a deep-sea sponge.</title>
        <authorList>
            <person name="Williams S.E."/>
        </authorList>
    </citation>
    <scope>NUCLEOTIDE SEQUENCE</scope>
    <source>
        <strain evidence="3">A15ISP2-DRY2</strain>
    </source>
</reference>
<proteinExistence type="predicted"/>
<dbReference type="SUPFAM" id="SSF53041">
    <property type="entry name" value="Resolvase-like"/>
    <property type="match status" value="1"/>
</dbReference>
<protein>
    <submittedName>
        <fullName evidence="3">Recombinase family protein</fullName>
    </submittedName>
</protein>
<evidence type="ECO:0000256" key="1">
    <source>
        <dbReference type="SAM" id="Coils"/>
    </source>
</evidence>
<dbReference type="Pfam" id="PF07508">
    <property type="entry name" value="Recombinase"/>
    <property type="match status" value="1"/>
</dbReference>
<keyword evidence="1" id="KW-0175">Coiled coil</keyword>
<dbReference type="Gene3D" id="3.40.50.1390">
    <property type="entry name" value="Resolvase, N-terminal catalytic domain"/>
    <property type="match status" value="1"/>
</dbReference>